<evidence type="ECO:0000256" key="3">
    <source>
        <dbReference type="ARBA" id="ARBA00023002"/>
    </source>
</evidence>
<dbReference type="PRINTS" id="PR00081">
    <property type="entry name" value="GDHRDH"/>
</dbReference>
<dbReference type="InterPro" id="IPR036291">
    <property type="entry name" value="NAD(P)-bd_dom_sf"/>
</dbReference>
<dbReference type="EMBL" id="CABFNP030001008">
    <property type="protein sequence ID" value="CAI6089586.1"/>
    <property type="molecule type" value="Genomic_DNA"/>
</dbReference>
<dbReference type="AlphaFoldDB" id="A0AA35M4J0"/>
<dbReference type="InterPro" id="IPR002347">
    <property type="entry name" value="SDR_fam"/>
</dbReference>
<dbReference type="PANTHER" id="PTHR24320">
    <property type="entry name" value="RETINOL DEHYDROGENASE"/>
    <property type="match status" value="1"/>
</dbReference>
<gene>
    <name evidence="4" type="ORF">CCHLO57077_00012051</name>
</gene>
<dbReference type="Pfam" id="PF00106">
    <property type="entry name" value="adh_short"/>
    <property type="match status" value="1"/>
</dbReference>
<proteinExistence type="inferred from homology"/>
<name>A0AA35M4J0_9HYPO</name>
<dbReference type="SUPFAM" id="SSF51735">
    <property type="entry name" value="NAD(P)-binding Rossmann-fold domains"/>
    <property type="match status" value="1"/>
</dbReference>
<accession>A0AA35M4J0</accession>
<dbReference type="GO" id="GO:0016491">
    <property type="term" value="F:oxidoreductase activity"/>
    <property type="evidence" value="ECO:0007669"/>
    <property type="project" value="UniProtKB-KW"/>
</dbReference>
<sequence>MSVGQIISEFKPPKPKFTEDNVPDLSGNVYLITGATGGVGLELAKILYKKNGRVYILGRSPAIAQDKIDAIKREYSKSEPTGDLIFLYADLSDLSTIKPSVTEFMAMETKLNTVWYNAGIMNPPENLKTAQGHELQWGTNVVGHFLLNSLLTPIFLSTAKTPGIPTGSVRTVWVSSDSHSFFSPKPDGINWSDINYTSDRASSMVKYGQSKAACSLLALENAARLGQDNIISVRPQQACTNRELAAGFSPDVSLNNNGAYLIPWGRIGKMNSSVQEGWEKRDSGRRLWDILEKDVELFK</sequence>
<organism evidence="4 5">
    <name type="scientific">Clonostachys chloroleuca</name>
    <dbReference type="NCBI Taxonomy" id="1926264"/>
    <lineage>
        <taxon>Eukaryota</taxon>
        <taxon>Fungi</taxon>
        <taxon>Dikarya</taxon>
        <taxon>Ascomycota</taxon>
        <taxon>Pezizomycotina</taxon>
        <taxon>Sordariomycetes</taxon>
        <taxon>Hypocreomycetidae</taxon>
        <taxon>Hypocreales</taxon>
        <taxon>Bionectriaceae</taxon>
        <taxon>Clonostachys</taxon>
    </lineage>
</organism>
<evidence type="ECO:0000313" key="5">
    <source>
        <dbReference type="Proteomes" id="UP001160390"/>
    </source>
</evidence>
<reference evidence="4" key="1">
    <citation type="submission" date="2023-01" db="EMBL/GenBank/DDBJ databases">
        <authorList>
            <person name="Piombo E."/>
        </authorList>
    </citation>
    <scope>NUCLEOTIDE SEQUENCE</scope>
</reference>
<evidence type="ECO:0000256" key="2">
    <source>
        <dbReference type="ARBA" id="ARBA00022857"/>
    </source>
</evidence>
<protein>
    <submittedName>
        <fullName evidence="4">Uncharacterized protein</fullName>
    </submittedName>
</protein>
<dbReference type="PANTHER" id="PTHR24320:SF236">
    <property type="entry name" value="SHORT-CHAIN DEHYDROGENASE-RELATED"/>
    <property type="match status" value="1"/>
</dbReference>
<keyword evidence="5" id="KW-1185">Reference proteome</keyword>
<comment type="caution">
    <text evidence="4">The sequence shown here is derived from an EMBL/GenBank/DDBJ whole genome shotgun (WGS) entry which is preliminary data.</text>
</comment>
<evidence type="ECO:0000313" key="4">
    <source>
        <dbReference type="EMBL" id="CAI6089586.1"/>
    </source>
</evidence>
<dbReference type="Gene3D" id="3.40.50.720">
    <property type="entry name" value="NAD(P)-binding Rossmann-like Domain"/>
    <property type="match status" value="1"/>
</dbReference>
<dbReference type="Proteomes" id="UP001160390">
    <property type="component" value="Unassembled WGS sequence"/>
</dbReference>
<keyword evidence="2" id="KW-0521">NADP</keyword>
<evidence type="ECO:0000256" key="1">
    <source>
        <dbReference type="ARBA" id="ARBA00006484"/>
    </source>
</evidence>
<comment type="similarity">
    <text evidence="1">Belongs to the short-chain dehydrogenases/reductases (SDR) family.</text>
</comment>
<keyword evidence="3" id="KW-0560">Oxidoreductase</keyword>